<reference evidence="1" key="1">
    <citation type="submission" date="2021-01" db="EMBL/GenBank/DDBJ databases">
        <authorList>
            <person name="Corre E."/>
            <person name="Pelletier E."/>
            <person name="Niang G."/>
            <person name="Scheremetjew M."/>
            <person name="Finn R."/>
            <person name="Kale V."/>
            <person name="Holt S."/>
            <person name="Cochrane G."/>
            <person name="Meng A."/>
            <person name="Brown T."/>
            <person name="Cohen L."/>
        </authorList>
    </citation>
    <scope>NUCLEOTIDE SEQUENCE</scope>
    <source>
        <strain evidence="1">CCMP3346</strain>
    </source>
</reference>
<accession>A0A7S1KC86</accession>
<proteinExistence type="predicted"/>
<protein>
    <submittedName>
        <fullName evidence="1">Uncharacterized protein</fullName>
    </submittedName>
</protein>
<dbReference type="AlphaFoldDB" id="A0A7S1KC86"/>
<name>A0A7S1KC86_9ALVE</name>
<sequence>MPSLFFPWMDRWIDARARETLARLPACLPAPYAAQRSTWIFPDTAEANHGNGQRRMQHAARPSGYLAFSKALLSVCVHLDSPAPDSQSFQWLSVCFQDVRRAADRQACVC</sequence>
<dbReference type="EMBL" id="HBGB01042100">
    <property type="protein sequence ID" value="CAD9069705.1"/>
    <property type="molecule type" value="Transcribed_RNA"/>
</dbReference>
<evidence type="ECO:0000313" key="1">
    <source>
        <dbReference type="EMBL" id="CAD9069705.1"/>
    </source>
</evidence>
<organism evidence="1">
    <name type="scientific">Vitrella brassicaformis</name>
    <dbReference type="NCBI Taxonomy" id="1169539"/>
    <lineage>
        <taxon>Eukaryota</taxon>
        <taxon>Sar</taxon>
        <taxon>Alveolata</taxon>
        <taxon>Colpodellida</taxon>
        <taxon>Vitrellaceae</taxon>
        <taxon>Vitrella</taxon>
    </lineage>
</organism>
<gene>
    <name evidence="1" type="ORF">VBRA1451_LOCUS24787</name>
</gene>